<evidence type="ECO:0000313" key="5">
    <source>
        <dbReference type="Proteomes" id="UP000238325"/>
    </source>
</evidence>
<protein>
    <recommendedName>
        <fullName evidence="2">Putative auto-transporter adhesin head GIN domain-containing protein</fullName>
    </recommendedName>
</protein>
<dbReference type="InterPro" id="IPR025348">
    <property type="entry name" value="DUF4252"/>
</dbReference>
<keyword evidence="1" id="KW-0732">Signal</keyword>
<dbReference type="OrthoDB" id="1237646at2"/>
<evidence type="ECO:0000259" key="2">
    <source>
        <dbReference type="Pfam" id="PF10988"/>
    </source>
</evidence>
<feature type="chain" id="PRO_5015611045" description="Putative auto-transporter adhesin head GIN domain-containing protein" evidence="1">
    <location>
        <begin position="31"/>
        <end position="439"/>
    </location>
</feature>
<dbReference type="Pfam" id="PF14060">
    <property type="entry name" value="DUF4252"/>
    <property type="match status" value="1"/>
</dbReference>
<dbReference type="InterPro" id="IPR021255">
    <property type="entry name" value="DUF2807"/>
</dbReference>
<comment type="caution">
    <text evidence="3">The sequence shown here is derived from an EMBL/GenBank/DDBJ whole genome shotgun (WGS) entry which is preliminary data.</text>
</comment>
<dbReference type="EMBL" id="PCPH01000001">
    <property type="protein sequence ID" value="PRB92917.1"/>
    <property type="molecule type" value="Genomic_DNA"/>
</dbReference>
<evidence type="ECO:0000256" key="1">
    <source>
        <dbReference type="SAM" id="SignalP"/>
    </source>
</evidence>
<dbReference type="AlphaFoldDB" id="A0A2S9D3E9"/>
<keyword evidence="5" id="KW-1185">Reference proteome</keyword>
<reference evidence="5 6" key="1">
    <citation type="submission" date="2017-09" db="EMBL/GenBank/DDBJ databases">
        <title>Genomic, metabolic, and phenotypic characteristics of bacterial isolates from the natural microbiome of the model nematode Caenorhabditis elegans.</title>
        <authorList>
            <person name="Zimmermann J."/>
            <person name="Obeng N."/>
            <person name="Yang W."/>
            <person name="Obeng O."/>
            <person name="Kissoyan K."/>
            <person name="Pees B."/>
            <person name="Dirksen P."/>
            <person name="Hoppner M."/>
            <person name="Franke A."/>
            <person name="Rosenstiel P."/>
            <person name="Leippe M."/>
            <person name="Dierking K."/>
            <person name="Kaleta C."/>
            <person name="Schulenburg H."/>
        </authorList>
    </citation>
    <scope>NUCLEOTIDE SEQUENCE [LARGE SCALE GENOMIC DNA]</scope>
    <source>
        <strain evidence="3 6">MYb25</strain>
        <strain evidence="4 5">MYb44</strain>
    </source>
</reference>
<accession>A0A2S9D3E9</accession>
<dbReference type="Proteomes" id="UP000238325">
    <property type="component" value="Unassembled WGS sequence"/>
</dbReference>
<proteinExistence type="predicted"/>
<evidence type="ECO:0000313" key="4">
    <source>
        <dbReference type="EMBL" id="PRB92917.1"/>
    </source>
</evidence>
<organism evidence="3 6">
    <name type="scientific">Chryseobacterium culicis</name>
    <dbReference type="NCBI Taxonomy" id="680127"/>
    <lineage>
        <taxon>Bacteria</taxon>
        <taxon>Pseudomonadati</taxon>
        <taxon>Bacteroidota</taxon>
        <taxon>Flavobacteriia</taxon>
        <taxon>Flavobacteriales</taxon>
        <taxon>Weeksellaceae</taxon>
        <taxon>Chryseobacterium group</taxon>
        <taxon>Chryseobacterium</taxon>
    </lineage>
</organism>
<gene>
    <name evidence="3" type="ORF">CQ022_12860</name>
    <name evidence="4" type="ORF">CQ033_06530</name>
</gene>
<dbReference type="Gene3D" id="2.160.20.120">
    <property type="match status" value="1"/>
</dbReference>
<dbReference type="EMBL" id="PCPP01000001">
    <property type="protein sequence ID" value="PRB87241.1"/>
    <property type="molecule type" value="Genomic_DNA"/>
</dbReference>
<name>A0A2S9D3E9_CHRCI</name>
<evidence type="ECO:0000313" key="6">
    <source>
        <dbReference type="Proteomes" id="UP000238534"/>
    </source>
</evidence>
<evidence type="ECO:0000313" key="3">
    <source>
        <dbReference type="EMBL" id="PRB87241.1"/>
    </source>
</evidence>
<sequence length="439" mass="47429">MTANTKNQNNLMKKIFFIIAIMLTSFANYSAQTEKLDKLFQDFEKKGRVTSINIKKPMFKLLNTIDVDDAYVGKIRPILNDVDGLKILIIPKITFPDRLKDENLANIKMNEDKTARINDALKSLNFNELMSMSSDGTSMKFLAEEEKDNYLENLVFNVDSKEENIIFILNGKMKLSDVNKIINSGETTTSSVTTSVRNSLTSDNTSSYLNGDNRNVGEFSKIDASVGVNVTFKQENTRSVKVIADADKLQYVITKVEGGVLKIYVDNKGVRNLRFKNLNVNVSAPNLHSIKTSSGSVFTAVNPVNENSMEIDAESGSIIKGAFNVRQAAAVTVSSGAVLNAELNTEKLALDTSSGASVSLSGEAVSAVIDISSGASCKADDLKIATAVAESTSGASLSLLVTDKLKVSVSSGASVKLKGNPEVDAKVDKISGGSFRQIK</sequence>
<dbReference type="Proteomes" id="UP000238534">
    <property type="component" value="Unassembled WGS sequence"/>
</dbReference>
<dbReference type="Pfam" id="PF10988">
    <property type="entry name" value="DUF2807"/>
    <property type="match status" value="1"/>
</dbReference>
<feature type="domain" description="Putative auto-transporter adhesin head GIN" evidence="2">
    <location>
        <begin position="218"/>
        <end position="421"/>
    </location>
</feature>
<feature type="signal peptide" evidence="1">
    <location>
        <begin position="1"/>
        <end position="30"/>
    </location>
</feature>